<keyword evidence="2" id="KW-1185">Reference proteome</keyword>
<accession>A0A2U8WAT5</accession>
<protein>
    <submittedName>
        <fullName evidence="1">Uncharacterized protein</fullName>
    </submittedName>
</protein>
<organism evidence="1 2">
    <name type="scientific">Methylobacterium durans</name>
    <dbReference type="NCBI Taxonomy" id="2202825"/>
    <lineage>
        <taxon>Bacteria</taxon>
        <taxon>Pseudomonadati</taxon>
        <taxon>Pseudomonadota</taxon>
        <taxon>Alphaproteobacteria</taxon>
        <taxon>Hyphomicrobiales</taxon>
        <taxon>Methylobacteriaceae</taxon>
        <taxon>Methylobacterium</taxon>
    </lineage>
</organism>
<dbReference type="EMBL" id="CP029550">
    <property type="protein sequence ID" value="AWN43139.1"/>
    <property type="molecule type" value="Genomic_DNA"/>
</dbReference>
<reference evidence="2" key="1">
    <citation type="submission" date="2018-05" db="EMBL/GenBank/DDBJ databases">
        <title>Complete Genome Sequence of Methylobacterium sp. 17SD2-17.</title>
        <authorList>
            <person name="Srinivasan S."/>
        </authorList>
    </citation>
    <scope>NUCLEOTIDE SEQUENCE [LARGE SCALE GENOMIC DNA]</scope>
    <source>
        <strain evidence="2">17SD2-17</strain>
    </source>
</reference>
<evidence type="ECO:0000313" key="2">
    <source>
        <dbReference type="Proteomes" id="UP000245926"/>
    </source>
</evidence>
<proteinExistence type="predicted"/>
<name>A0A2U8WAT5_9HYPH</name>
<gene>
    <name evidence="1" type="ORF">DK389_24905</name>
</gene>
<dbReference type="OrthoDB" id="8447245at2"/>
<dbReference type="KEGG" id="mets:DK389_24905"/>
<dbReference type="AlphaFoldDB" id="A0A2U8WAT5"/>
<dbReference type="Proteomes" id="UP000245926">
    <property type="component" value="Chromosome"/>
</dbReference>
<dbReference type="RefSeq" id="WP_109893656.1">
    <property type="nucleotide sequence ID" value="NZ_CP029550.1"/>
</dbReference>
<evidence type="ECO:0000313" key="1">
    <source>
        <dbReference type="EMBL" id="AWN43139.1"/>
    </source>
</evidence>
<sequence length="98" mass="10968">MDEWRRLHPLKPVQTVAGNLGAPARTVEKWFSGQACPSLVWVGPIFSAYGPEFLVAGMRSPPAWLREAARQEKRRRLAAVRAAVDSEFSDLEYAELEA</sequence>